<dbReference type="Proteomes" id="UP000734854">
    <property type="component" value="Unassembled WGS sequence"/>
</dbReference>
<dbReference type="FunFam" id="1.25.40.10:FF:000496">
    <property type="entry name" value="Pentatricopeptide repeat-containing protein chloroplastic"/>
    <property type="match status" value="1"/>
</dbReference>
<keyword evidence="3" id="KW-0934">Plastid</keyword>
<evidence type="ECO:0000256" key="3">
    <source>
        <dbReference type="ARBA" id="ARBA00022640"/>
    </source>
</evidence>
<feature type="region of interest" description="Disordered" evidence="8">
    <location>
        <begin position="1"/>
        <end position="26"/>
    </location>
</feature>
<comment type="subcellular location">
    <subcellularLocation>
        <location evidence="1">Plastid</location>
        <location evidence="1">Chloroplast</location>
    </subcellularLocation>
</comment>
<dbReference type="Pfam" id="PF20431">
    <property type="entry name" value="E_motif"/>
    <property type="match status" value="1"/>
</dbReference>
<accession>A0A8J5H269</accession>
<dbReference type="FunFam" id="1.25.40.10:FF:000243">
    <property type="entry name" value="Pentatricopeptide repeat-containing protein chloroplastic"/>
    <property type="match status" value="1"/>
</dbReference>
<keyword evidence="10" id="KW-1185">Reference proteome</keyword>
<keyword evidence="5" id="KW-0809">Transit peptide</keyword>
<name>A0A8J5H269_ZINOF</name>
<dbReference type="Pfam" id="PF13041">
    <property type="entry name" value="PPR_2"/>
    <property type="match status" value="3"/>
</dbReference>
<dbReference type="Pfam" id="PF01535">
    <property type="entry name" value="PPR"/>
    <property type="match status" value="4"/>
</dbReference>
<proteinExistence type="inferred from homology"/>
<evidence type="ECO:0000313" key="10">
    <source>
        <dbReference type="Proteomes" id="UP000734854"/>
    </source>
</evidence>
<feature type="repeat" description="PPR" evidence="7">
    <location>
        <begin position="309"/>
        <end position="343"/>
    </location>
</feature>
<dbReference type="InterPro" id="IPR002885">
    <property type="entry name" value="PPR_rpt"/>
</dbReference>
<feature type="repeat" description="PPR" evidence="7">
    <location>
        <begin position="653"/>
        <end position="687"/>
    </location>
</feature>
<sequence>MKKAKREKSVVAAGSKKTKRRSLSPLVRRRRRGRSLYVAAAAGSRKSVADCLRVCKRKREEKCRREKATLRSRLSQLCKDGRLDAARRLLFDSLSHPAASPTLLWNTLIIGYVCNALPLEALRLYALMNSPSDAYTYSSALKACADARQLRLGKSIHCRIVRLHSAPPRNRVLNNSLLNMYACAMDPETSRVDAVRLVFDRMPNRNVVAWNTLIAWYVRRRCSDEALALLKLMLEVRIRPTPVTFVNVFPAVSAIGEIKICDVLYGLLVKCGHGHLNDPFVASAAILMYSELSGIESARWIFDQTEGKNTQVWNTMISGYVQNGDYSKALALLVEILESGEVVADTVTFLSSLIAVSQMQDLQLGQQIHAYLIKENPEKVLPLVLSNALVVMYSRCGEVQLAFEVFEQMPERDVVTWNTIVSALVQNDLNLEGVLLVYEMQKQGFVVDSVTAVALLSAASNLGSFSIGKEMHGFLIRHNIQFDGMESYLIDMYAKSGSVEIACRLFNSERSYNRDKVTWNAMIAGYTQNGQSEEAIAVFRNMLQDSQIPNAVTLTSILPSYSPVGVGGIQAGKEIHGFAIRYCLDDNVFVATALIDMYSRCGEICSAERIFDGMGNKNTVTYTTMLSAFGQHGLGEKSLALFQLMRELGVKPDAVTFVALISACSYSGLIEEGLAVFESMKDCGIAATTEHHGCVVDLLGRAGRVEEAYDFAKGLGETGKFTGIWGSLLAACRVHGKFELGELVAEELFELGKEEELAGYHVLLSNVYASDRNWESADRVRKEMRERGMRKEPGSSWIEVADSMHRFMSKDQMHPENDQIYGMLQGLALEMKSPGYKIPEFHLDEIGDVD</sequence>
<feature type="repeat" description="PPR" evidence="7">
    <location>
        <begin position="206"/>
        <end position="240"/>
    </location>
</feature>
<reference evidence="9 10" key="1">
    <citation type="submission" date="2020-08" db="EMBL/GenBank/DDBJ databases">
        <title>Plant Genome Project.</title>
        <authorList>
            <person name="Zhang R.-G."/>
        </authorList>
    </citation>
    <scope>NUCLEOTIDE SEQUENCE [LARGE SCALE GENOMIC DNA]</scope>
    <source>
        <tissue evidence="9">Rhizome</tissue>
    </source>
</reference>
<protein>
    <recommendedName>
        <fullName evidence="11">Pentatricopeptide repeat-containing protein</fullName>
    </recommendedName>
</protein>
<dbReference type="Gene3D" id="1.25.40.10">
    <property type="entry name" value="Tetratricopeptide repeat domain"/>
    <property type="match status" value="7"/>
</dbReference>
<dbReference type="InterPro" id="IPR046960">
    <property type="entry name" value="PPR_At4g14850-like_plant"/>
</dbReference>
<dbReference type="AlphaFoldDB" id="A0A8J5H269"/>
<comment type="similarity">
    <text evidence="6">Belongs to the PPR family. PCMP-E subfamily.</text>
</comment>
<gene>
    <name evidence="9" type="ORF">ZIOFF_022894</name>
</gene>
<evidence type="ECO:0000256" key="6">
    <source>
        <dbReference type="ARBA" id="ARBA00061659"/>
    </source>
</evidence>
<dbReference type="PROSITE" id="PS51375">
    <property type="entry name" value="PPR"/>
    <property type="match status" value="6"/>
</dbReference>
<keyword evidence="4" id="KW-0677">Repeat</keyword>
<dbReference type="PANTHER" id="PTHR47926:SF452">
    <property type="entry name" value="PENTATRICOPEPTIDE REPEAT-CONTAINING PROTEIN"/>
    <property type="match status" value="1"/>
</dbReference>
<evidence type="ECO:0000256" key="2">
    <source>
        <dbReference type="ARBA" id="ARBA00022528"/>
    </source>
</evidence>
<dbReference type="GO" id="GO:0003729">
    <property type="term" value="F:mRNA binding"/>
    <property type="evidence" value="ECO:0007669"/>
    <property type="project" value="UniProtKB-ARBA"/>
</dbReference>
<feature type="compositionally biased region" description="Basic residues" evidence="8">
    <location>
        <begin position="16"/>
        <end position="26"/>
    </location>
</feature>
<evidence type="ECO:0000256" key="7">
    <source>
        <dbReference type="PROSITE-ProRule" id="PRU00708"/>
    </source>
</evidence>
<dbReference type="InterPro" id="IPR046848">
    <property type="entry name" value="E_motif"/>
</dbReference>
<dbReference type="InterPro" id="IPR011990">
    <property type="entry name" value="TPR-like_helical_dom_sf"/>
</dbReference>
<comment type="caution">
    <text evidence="9">The sequence shown here is derived from an EMBL/GenBank/DDBJ whole genome shotgun (WGS) entry which is preliminary data.</text>
</comment>
<dbReference type="NCBIfam" id="TIGR00756">
    <property type="entry name" value="PPR"/>
    <property type="match status" value="5"/>
</dbReference>
<dbReference type="EMBL" id="JACMSC010000006">
    <property type="protein sequence ID" value="KAG6519401.1"/>
    <property type="molecule type" value="Genomic_DNA"/>
</dbReference>
<feature type="repeat" description="PPR" evidence="7">
    <location>
        <begin position="413"/>
        <end position="447"/>
    </location>
</feature>
<evidence type="ECO:0000256" key="5">
    <source>
        <dbReference type="ARBA" id="ARBA00022946"/>
    </source>
</evidence>
<organism evidence="9 10">
    <name type="scientific">Zingiber officinale</name>
    <name type="common">Ginger</name>
    <name type="synonym">Amomum zingiber</name>
    <dbReference type="NCBI Taxonomy" id="94328"/>
    <lineage>
        <taxon>Eukaryota</taxon>
        <taxon>Viridiplantae</taxon>
        <taxon>Streptophyta</taxon>
        <taxon>Embryophyta</taxon>
        <taxon>Tracheophyta</taxon>
        <taxon>Spermatophyta</taxon>
        <taxon>Magnoliopsida</taxon>
        <taxon>Liliopsida</taxon>
        <taxon>Zingiberales</taxon>
        <taxon>Zingiberaceae</taxon>
        <taxon>Zingiber</taxon>
    </lineage>
</organism>
<feature type="repeat" description="PPR" evidence="7">
    <location>
        <begin position="618"/>
        <end position="652"/>
    </location>
</feature>
<dbReference type="GO" id="GO:0009451">
    <property type="term" value="P:RNA modification"/>
    <property type="evidence" value="ECO:0007669"/>
    <property type="project" value="InterPro"/>
</dbReference>
<dbReference type="PANTHER" id="PTHR47926">
    <property type="entry name" value="PENTATRICOPEPTIDE REPEAT-CONTAINING PROTEIN"/>
    <property type="match status" value="1"/>
</dbReference>
<evidence type="ECO:0000313" key="9">
    <source>
        <dbReference type="EMBL" id="KAG6519401.1"/>
    </source>
</evidence>
<evidence type="ECO:0000256" key="4">
    <source>
        <dbReference type="ARBA" id="ARBA00022737"/>
    </source>
</evidence>
<evidence type="ECO:0008006" key="11">
    <source>
        <dbReference type="Google" id="ProtNLM"/>
    </source>
</evidence>
<dbReference type="FunFam" id="1.25.40.10:FF:000797">
    <property type="entry name" value="Pentatricopeptide repeat-containing protein chloroplastic"/>
    <property type="match status" value="1"/>
</dbReference>
<evidence type="ECO:0000256" key="1">
    <source>
        <dbReference type="ARBA" id="ARBA00004229"/>
    </source>
</evidence>
<feature type="repeat" description="PPR" evidence="7">
    <location>
        <begin position="515"/>
        <end position="549"/>
    </location>
</feature>
<evidence type="ECO:0000256" key="8">
    <source>
        <dbReference type="SAM" id="MobiDB-lite"/>
    </source>
</evidence>
<keyword evidence="2" id="KW-0150">Chloroplast</keyword>
<dbReference type="GO" id="GO:0009507">
    <property type="term" value="C:chloroplast"/>
    <property type="evidence" value="ECO:0007669"/>
    <property type="project" value="UniProtKB-SubCell"/>
</dbReference>